<dbReference type="Gene3D" id="3.20.20.60">
    <property type="entry name" value="Phosphoenolpyruvate-binding domains"/>
    <property type="match status" value="1"/>
</dbReference>
<keyword evidence="4 5" id="KW-0460">Magnesium</keyword>
<dbReference type="InterPro" id="IPR040442">
    <property type="entry name" value="Pyrv_kinase-like_dom_sf"/>
</dbReference>
<dbReference type="GO" id="GO:0003824">
    <property type="term" value="F:catalytic activity"/>
    <property type="evidence" value="ECO:0007669"/>
    <property type="project" value="InterPro"/>
</dbReference>
<reference evidence="6 7" key="1">
    <citation type="submission" date="2014-03" db="EMBL/GenBank/DDBJ databases">
        <title>Whole genome sequence of Novosphingobium resinovorum KF1.</title>
        <authorList>
            <person name="Gan H.M."/>
            <person name="Gan H.Y."/>
            <person name="Chew T.H."/>
            <person name="Savka M.A."/>
        </authorList>
    </citation>
    <scope>NUCLEOTIDE SEQUENCE [LARGE SCALE GENOMIC DNA]</scope>
    <source>
        <strain evidence="6 7">KF1</strain>
    </source>
</reference>
<gene>
    <name evidence="6" type="ORF">BV97_00062</name>
</gene>
<feature type="binding site" evidence="5">
    <location>
        <position position="156"/>
    </location>
    <ligand>
        <name>Mg(2+)</name>
        <dbReference type="ChEBI" id="CHEBI:18420"/>
    </ligand>
</feature>
<dbReference type="InterPro" id="IPR039480">
    <property type="entry name" value="C-C_Bond_Lyase-like"/>
</dbReference>
<dbReference type="Proteomes" id="UP000024329">
    <property type="component" value="Unassembled WGS sequence"/>
</dbReference>
<protein>
    <recommendedName>
        <fullName evidence="8">Aldolase</fullName>
    </recommendedName>
</protein>
<evidence type="ECO:0000256" key="2">
    <source>
        <dbReference type="ARBA" id="ARBA00005568"/>
    </source>
</evidence>
<sequence>MNAIELGATLYTPALNPAALDNAYGAIPDQRSMAICLEDAIRDDEVPQAEQALAAILNAFHTLPPKIHVFVRPREIEMLVRILRMPGADAIAGFILPKTTTANLAHWLSVLVHEQHCFMPTIEGEEAFDIAALGRLKDLLLPYVDRVPAIRIGGNDVLGLLALRRSRSRTAYDGPLGVAIRNIASCFLPHGFGVAAPVFEHFGDTTLLAQEVELDLEHGLLTKTAVHPCQIAPIQQAYRPTLADMHDARSILDSQAPAVFGSEGSMCEPATHSRWAGTIIQRAQTYGVAGTILPAQTMVA</sequence>
<organism evidence="6 7">
    <name type="scientific">Novosphingobium resinovorum</name>
    <dbReference type="NCBI Taxonomy" id="158500"/>
    <lineage>
        <taxon>Bacteria</taxon>
        <taxon>Pseudomonadati</taxon>
        <taxon>Pseudomonadota</taxon>
        <taxon>Alphaproteobacteria</taxon>
        <taxon>Sphingomonadales</taxon>
        <taxon>Sphingomonadaceae</taxon>
        <taxon>Novosphingobium</taxon>
    </lineage>
</organism>
<proteinExistence type="inferred from homology"/>
<comment type="similarity">
    <text evidence="2">Belongs to the HpcH/HpaI aldolase family.</text>
</comment>
<evidence type="ECO:0000256" key="5">
    <source>
        <dbReference type="PIRSR" id="PIRSR015582-2"/>
    </source>
</evidence>
<keyword evidence="3 5" id="KW-0479">Metal-binding</keyword>
<dbReference type="EMBL" id="JFYZ01000001">
    <property type="protein sequence ID" value="EZP84311.1"/>
    <property type="molecule type" value="Genomic_DNA"/>
</dbReference>
<dbReference type="InterPro" id="IPR011206">
    <property type="entry name" value="Citrate_lyase_beta/mcl1/mcl2"/>
</dbReference>
<comment type="cofactor">
    <cofactor evidence="1">
        <name>Mg(2+)</name>
        <dbReference type="ChEBI" id="CHEBI:18420"/>
    </cofactor>
</comment>
<name>A0A031K300_9SPHN</name>
<comment type="caution">
    <text evidence="6">The sequence shown here is derived from an EMBL/GenBank/DDBJ whole genome shotgun (WGS) entry which is preliminary data.</text>
</comment>
<evidence type="ECO:0000313" key="6">
    <source>
        <dbReference type="EMBL" id="EZP84311.1"/>
    </source>
</evidence>
<dbReference type="PIRSF" id="PIRSF015582">
    <property type="entry name" value="Cit_lyase_B"/>
    <property type="match status" value="1"/>
</dbReference>
<dbReference type="AlphaFoldDB" id="A0A031K300"/>
<dbReference type="RefSeq" id="WP_036522414.1">
    <property type="nucleotide sequence ID" value="NZ_JFYZ01000001.1"/>
</dbReference>
<evidence type="ECO:0000313" key="7">
    <source>
        <dbReference type="Proteomes" id="UP000024329"/>
    </source>
</evidence>
<dbReference type="SUPFAM" id="SSF51621">
    <property type="entry name" value="Phosphoenolpyruvate/pyruvate domain"/>
    <property type="match status" value="1"/>
</dbReference>
<dbReference type="GO" id="GO:0000287">
    <property type="term" value="F:magnesium ion binding"/>
    <property type="evidence" value="ECO:0007669"/>
    <property type="project" value="TreeGrafter"/>
</dbReference>
<dbReference type="PATRIC" id="fig|158500.4.peg.64"/>
<dbReference type="InterPro" id="IPR015813">
    <property type="entry name" value="Pyrv/PenolPyrv_kinase-like_dom"/>
</dbReference>
<evidence type="ECO:0008006" key="8">
    <source>
        <dbReference type="Google" id="ProtNLM"/>
    </source>
</evidence>
<evidence type="ECO:0000256" key="3">
    <source>
        <dbReference type="ARBA" id="ARBA00022723"/>
    </source>
</evidence>
<dbReference type="PANTHER" id="PTHR32308:SF10">
    <property type="entry name" value="CITRATE LYASE SUBUNIT BETA"/>
    <property type="match status" value="1"/>
</dbReference>
<dbReference type="PANTHER" id="PTHR32308">
    <property type="entry name" value="LYASE BETA SUBUNIT, PUTATIVE (AFU_ORTHOLOGUE AFUA_4G13030)-RELATED"/>
    <property type="match status" value="1"/>
</dbReference>
<dbReference type="eggNOG" id="COG2301">
    <property type="taxonomic scope" value="Bacteria"/>
</dbReference>
<evidence type="ECO:0000256" key="1">
    <source>
        <dbReference type="ARBA" id="ARBA00001946"/>
    </source>
</evidence>
<evidence type="ECO:0000256" key="4">
    <source>
        <dbReference type="ARBA" id="ARBA00022842"/>
    </source>
</evidence>
<dbReference type="Pfam" id="PF15617">
    <property type="entry name" value="C-C_Bond_Lyase"/>
    <property type="match status" value="1"/>
</dbReference>
<accession>A0A031K300</accession>
<dbReference type="GO" id="GO:0006107">
    <property type="term" value="P:oxaloacetate metabolic process"/>
    <property type="evidence" value="ECO:0007669"/>
    <property type="project" value="TreeGrafter"/>
</dbReference>